<dbReference type="InterPro" id="IPR011040">
    <property type="entry name" value="Sialidase"/>
</dbReference>
<dbReference type="AlphaFoldDB" id="A0A0G1BE84"/>
<feature type="domain" description="Sialidase" evidence="1">
    <location>
        <begin position="210"/>
        <end position="325"/>
    </location>
</feature>
<accession>A0A0G1BE84</accession>
<sequence length="431" mass="49238">MSYSRKWKLGKPFTILAKKELAGELCCPSLYSLPCGDLIIIYYDQGDFYFSRTKMIRSIDQGITWRPEECPIPSVSCVMKLGNVVRMYDQNTFLVKDSSPTQYVFQYCDSFDGGRTFGPKCFSFYEHDGEHVRKIGSLNKIHLLYDNLTYWENVLTAAGWKRDEWDDIESGNHGPAPQTYLQLPDGSLLNILYSYCDRQFTGKPYIYDLMAAFSTDGGIHWRYLSQLNPPHSEADEGYAEGSAVMLNNGDIYVAMRHGGGGWPIMQTISKDYGRSWEELKPINDKVRGVWPKIVRLSDGSFAMCHGRPGIYLMFDSGENGCDWEVDDRLDIWDVEQLTLTTNAKPVTSRVDVRDYMSCIAVPKEQLKWARQNLLSGYFCSWENVTFVEVQPGRILLVYDLQNYIEYPGACPQKVIRGVWIEKAGSSQSDSQ</sequence>
<evidence type="ECO:0000259" key="1">
    <source>
        <dbReference type="Pfam" id="PF13088"/>
    </source>
</evidence>
<dbReference type="SUPFAM" id="SSF50939">
    <property type="entry name" value="Sialidases"/>
    <property type="match status" value="1"/>
</dbReference>
<dbReference type="Pfam" id="PF13088">
    <property type="entry name" value="BNR_2"/>
    <property type="match status" value="1"/>
</dbReference>
<dbReference type="InterPro" id="IPR036278">
    <property type="entry name" value="Sialidase_sf"/>
</dbReference>
<comment type="caution">
    <text evidence="2">The sequence shown here is derived from an EMBL/GenBank/DDBJ whole genome shotgun (WGS) entry which is preliminary data.</text>
</comment>
<name>A0A0G1BE84_9BACT</name>
<reference evidence="2 3" key="1">
    <citation type="journal article" date="2015" name="Nature">
        <title>rRNA introns, odd ribosomes, and small enigmatic genomes across a large radiation of phyla.</title>
        <authorList>
            <person name="Brown C.T."/>
            <person name="Hug L.A."/>
            <person name="Thomas B.C."/>
            <person name="Sharon I."/>
            <person name="Castelle C.J."/>
            <person name="Singh A."/>
            <person name="Wilkins M.J."/>
            <person name="Williams K.H."/>
            <person name="Banfield J.F."/>
        </authorList>
    </citation>
    <scope>NUCLEOTIDE SEQUENCE [LARGE SCALE GENOMIC DNA]</scope>
</reference>
<dbReference type="EMBL" id="LCCZ01000002">
    <property type="protein sequence ID" value="KKS44671.1"/>
    <property type="molecule type" value="Genomic_DNA"/>
</dbReference>
<dbReference type="Proteomes" id="UP000034875">
    <property type="component" value="Unassembled WGS sequence"/>
</dbReference>
<evidence type="ECO:0000313" key="3">
    <source>
        <dbReference type="Proteomes" id="UP000034875"/>
    </source>
</evidence>
<dbReference type="CDD" id="cd15482">
    <property type="entry name" value="Sialidase_non-viral"/>
    <property type="match status" value="1"/>
</dbReference>
<protein>
    <recommendedName>
        <fullName evidence="1">Sialidase domain-containing protein</fullName>
    </recommendedName>
</protein>
<evidence type="ECO:0000313" key="2">
    <source>
        <dbReference type="EMBL" id="KKS44671.1"/>
    </source>
</evidence>
<gene>
    <name evidence="2" type="ORF">UV05_C0002G0003</name>
</gene>
<organism evidence="2 3">
    <name type="scientific">candidate division CPR1 bacterium GW2011_GWA2_42_17</name>
    <dbReference type="NCBI Taxonomy" id="1618341"/>
    <lineage>
        <taxon>Bacteria</taxon>
        <taxon>candidate division CPR1</taxon>
    </lineage>
</organism>
<dbReference type="Gene3D" id="2.120.10.10">
    <property type="match status" value="1"/>
</dbReference>
<proteinExistence type="predicted"/>